<comment type="caution">
    <text evidence="1">The sequence shown here is derived from an EMBL/GenBank/DDBJ whole genome shotgun (WGS) entry which is preliminary data.</text>
</comment>
<keyword evidence="2" id="KW-1185">Reference proteome</keyword>
<evidence type="ECO:0008006" key="3">
    <source>
        <dbReference type="Google" id="ProtNLM"/>
    </source>
</evidence>
<proteinExistence type="predicted"/>
<sequence length="123" mass="14191">MFKSEIIYIEVYENYLKYSRGQHSAAVTLQPQHTFSSARLAIAEYEVVEKLLDEIVGYSKWKYFLKPGPTLIMNQQYLGEKLSSVEIKVLQELAYGAGAREVYIWQGKKLDSQDIENGLYKNS</sequence>
<name>A0A395JFA0_9GAMM</name>
<accession>A0A395JFA0</accession>
<dbReference type="OrthoDB" id="8612466at2"/>
<evidence type="ECO:0000313" key="2">
    <source>
        <dbReference type="Proteomes" id="UP000253083"/>
    </source>
</evidence>
<evidence type="ECO:0000313" key="1">
    <source>
        <dbReference type="EMBL" id="RBP44820.1"/>
    </source>
</evidence>
<dbReference type="Proteomes" id="UP000253083">
    <property type="component" value="Unassembled WGS sequence"/>
</dbReference>
<reference evidence="1 2" key="1">
    <citation type="submission" date="2018-06" db="EMBL/GenBank/DDBJ databases">
        <title>Genomic Encyclopedia of Type Strains, Phase IV (KMG-IV): sequencing the most valuable type-strain genomes for metagenomic binning, comparative biology and taxonomic classification.</title>
        <authorList>
            <person name="Goeker M."/>
        </authorList>
    </citation>
    <scope>NUCLEOTIDE SEQUENCE [LARGE SCALE GENOMIC DNA]</scope>
    <source>
        <strain evidence="1 2">DSM 24032</strain>
    </source>
</reference>
<organism evidence="1 2">
    <name type="scientific">Arenicella xantha</name>
    <dbReference type="NCBI Taxonomy" id="644221"/>
    <lineage>
        <taxon>Bacteria</taxon>
        <taxon>Pseudomonadati</taxon>
        <taxon>Pseudomonadota</taxon>
        <taxon>Gammaproteobacteria</taxon>
        <taxon>Arenicellales</taxon>
        <taxon>Arenicellaceae</taxon>
        <taxon>Arenicella</taxon>
    </lineage>
</organism>
<dbReference type="AlphaFoldDB" id="A0A395JFA0"/>
<gene>
    <name evidence="1" type="ORF">DFR28_1252</name>
</gene>
<protein>
    <recommendedName>
        <fullName evidence="3">Rod shape-determining protein MreB</fullName>
    </recommendedName>
</protein>
<dbReference type="InParanoid" id="A0A395JFA0"/>
<dbReference type="RefSeq" id="WP_113956084.1">
    <property type="nucleotide sequence ID" value="NZ_QNRT01000025.1"/>
</dbReference>
<dbReference type="EMBL" id="QNRT01000025">
    <property type="protein sequence ID" value="RBP44820.1"/>
    <property type="molecule type" value="Genomic_DNA"/>
</dbReference>